<feature type="transmembrane region" description="Helical" evidence="1">
    <location>
        <begin position="22"/>
        <end position="45"/>
    </location>
</feature>
<dbReference type="EMBL" id="JAAPAO010000369">
    <property type="protein sequence ID" value="KAF4661707.1"/>
    <property type="molecule type" value="Genomic_DNA"/>
</dbReference>
<gene>
    <name evidence="2" type="ORF">FOL47_006563</name>
</gene>
<evidence type="ECO:0000256" key="1">
    <source>
        <dbReference type="SAM" id="Phobius"/>
    </source>
</evidence>
<dbReference type="Proteomes" id="UP000591131">
    <property type="component" value="Unassembled WGS sequence"/>
</dbReference>
<evidence type="ECO:0000313" key="3">
    <source>
        <dbReference type="Proteomes" id="UP000591131"/>
    </source>
</evidence>
<accession>A0A7J6LR46</accession>
<dbReference type="AlphaFoldDB" id="A0A7J6LR46"/>
<keyword evidence="3" id="KW-1185">Reference proteome</keyword>
<name>A0A7J6LR46_PERCH</name>
<feature type="transmembrane region" description="Helical" evidence="1">
    <location>
        <begin position="190"/>
        <end position="215"/>
    </location>
</feature>
<organism evidence="2 3">
    <name type="scientific">Perkinsus chesapeaki</name>
    <name type="common">Clam parasite</name>
    <name type="synonym">Perkinsus andrewsi</name>
    <dbReference type="NCBI Taxonomy" id="330153"/>
    <lineage>
        <taxon>Eukaryota</taxon>
        <taxon>Sar</taxon>
        <taxon>Alveolata</taxon>
        <taxon>Perkinsozoa</taxon>
        <taxon>Perkinsea</taxon>
        <taxon>Perkinsida</taxon>
        <taxon>Perkinsidae</taxon>
        <taxon>Perkinsus</taxon>
    </lineage>
</organism>
<proteinExistence type="predicted"/>
<keyword evidence="1" id="KW-0472">Membrane</keyword>
<evidence type="ECO:0000313" key="2">
    <source>
        <dbReference type="EMBL" id="KAF4661707.1"/>
    </source>
</evidence>
<keyword evidence="1" id="KW-1133">Transmembrane helix</keyword>
<protein>
    <submittedName>
        <fullName evidence="2">Uncharacterized protein</fullName>
    </submittedName>
</protein>
<keyword evidence="1" id="KW-0812">Transmembrane</keyword>
<reference evidence="2 3" key="1">
    <citation type="submission" date="2020-04" db="EMBL/GenBank/DDBJ databases">
        <title>Perkinsus chesapeaki whole genome sequence.</title>
        <authorList>
            <person name="Bogema D.R."/>
        </authorList>
    </citation>
    <scope>NUCLEOTIDE SEQUENCE [LARGE SCALE GENOMIC DNA]</scope>
    <source>
        <strain evidence="2">ATCC PRA-425</strain>
    </source>
</reference>
<comment type="caution">
    <text evidence="2">The sequence shown here is derived from an EMBL/GenBank/DDBJ whole genome shotgun (WGS) entry which is preliminary data.</text>
</comment>
<sequence length="249" mass="26475">MVSCRQRAVEASAVPVLPYPTAVAAMMVVATVVDIAIIVVLTLTVGDAKEHCNRPYREWLLIAVVLGWPVRDVGGVRYCCGDAMAVFASYNVRIRLGSAGIVPWSVSHRAAVFNVLVCPPGHRDVLDRKAGPAVPSSAISDISPVEAFRAWDWPDSLKDAIKDFEFVRRLPSGGVDQCYLLGKMVSIITAVTWGLITVPTFCAVLGSALAILVPLKERQASSPSQQAAAAGAVVLYGSTGVSDVRTKEG</sequence>